<dbReference type="InterPro" id="IPR014898">
    <property type="entry name" value="Znf_C2H2_LYAR"/>
</dbReference>
<dbReference type="GO" id="GO:0000122">
    <property type="term" value="P:negative regulation of transcription by RNA polymerase II"/>
    <property type="evidence" value="ECO:0007669"/>
    <property type="project" value="TreeGrafter"/>
</dbReference>
<dbReference type="Gene3D" id="3.30.1490.490">
    <property type="match status" value="1"/>
</dbReference>
<evidence type="ECO:0000313" key="10">
    <source>
        <dbReference type="EMBL" id="KAF7242854.1"/>
    </source>
</evidence>
<gene>
    <name evidence="10" type="ORF">EG68_10713</name>
    <name evidence="9" type="ORF">EG68_12499</name>
</gene>
<evidence type="ECO:0000259" key="8">
    <source>
        <dbReference type="Pfam" id="PF08790"/>
    </source>
</evidence>
<dbReference type="AlphaFoldDB" id="A0A8S9YC94"/>
<keyword evidence="6" id="KW-0539">Nucleus</keyword>
<evidence type="ECO:0000256" key="6">
    <source>
        <dbReference type="ARBA" id="ARBA00023242"/>
    </source>
</evidence>
<evidence type="ECO:0000256" key="3">
    <source>
        <dbReference type="ARBA" id="ARBA00022737"/>
    </source>
</evidence>
<dbReference type="PROSITE" id="PS51804">
    <property type="entry name" value="ZF_C2HC_LYAR"/>
    <property type="match status" value="1"/>
</dbReference>
<evidence type="ECO:0000256" key="7">
    <source>
        <dbReference type="PROSITE-ProRule" id="PRU01145"/>
    </source>
</evidence>
<keyword evidence="2" id="KW-0479">Metal-binding</keyword>
<dbReference type="GO" id="GO:0003677">
    <property type="term" value="F:DNA binding"/>
    <property type="evidence" value="ECO:0007669"/>
    <property type="project" value="InterPro"/>
</dbReference>
<dbReference type="GO" id="GO:0006364">
    <property type="term" value="P:rRNA processing"/>
    <property type="evidence" value="ECO:0007669"/>
    <property type="project" value="TreeGrafter"/>
</dbReference>
<keyword evidence="4 7" id="KW-0863">Zinc-finger</keyword>
<evidence type="ECO:0000313" key="9">
    <source>
        <dbReference type="EMBL" id="KAF7233919.1"/>
    </source>
</evidence>
<dbReference type="PANTHER" id="PTHR13100:SF10">
    <property type="entry name" value="CELL GROWTH-REGULATING NUCLEOLAR PROTEIN"/>
    <property type="match status" value="1"/>
</dbReference>
<keyword evidence="3" id="KW-0677">Repeat</keyword>
<dbReference type="SUPFAM" id="SSF57667">
    <property type="entry name" value="beta-beta-alpha zinc fingers"/>
    <property type="match status" value="2"/>
</dbReference>
<evidence type="ECO:0000256" key="5">
    <source>
        <dbReference type="ARBA" id="ARBA00022833"/>
    </source>
</evidence>
<dbReference type="GO" id="GO:0008270">
    <property type="term" value="F:zinc ion binding"/>
    <property type="evidence" value="ECO:0007669"/>
    <property type="project" value="UniProtKB-KW"/>
</dbReference>
<evidence type="ECO:0000256" key="1">
    <source>
        <dbReference type="ARBA" id="ARBA00004123"/>
    </source>
</evidence>
<protein>
    <recommendedName>
        <fullName evidence="8">Zinc finger C2H2 LYAR-type domain-containing protein</fullName>
    </recommendedName>
</protein>
<dbReference type="Proteomes" id="UP000822476">
    <property type="component" value="Unassembled WGS sequence"/>
</dbReference>
<dbReference type="GO" id="GO:0005730">
    <property type="term" value="C:nucleolus"/>
    <property type="evidence" value="ECO:0007669"/>
    <property type="project" value="TreeGrafter"/>
</dbReference>
<reference evidence="9" key="1">
    <citation type="submission" date="2019-07" db="EMBL/GenBank/DDBJ databases">
        <title>Annotation for the trematode Paragonimus miyazaki's.</title>
        <authorList>
            <person name="Choi Y.-J."/>
        </authorList>
    </citation>
    <scope>NUCLEOTIDE SEQUENCE</scope>
    <source>
        <strain evidence="9">Japan</strain>
    </source>
</reference>
<evidence type="ECO:0000256" key="4">
    <source>
        <dbReference type="ARBA" id="ARBA00022771"/>
    </source>
</evidence>
<dbReference type="Pfam" id="PF08790">
    <property type="entry name" value="zf-LYAR"/>
    <property type="match status" value="1"/>
</dbReference>
<comment type="caution">
    <text evidence="9">The sequence shown here is derived from an EMBL/GenBank/DDBJ whole genome shotgun (WGS) entry which is preliminary data.</text>
</comment>
<evidence type="ECO:0000256" key="2">
    <source>
        <dbReference type="ARBA" id="ARBA00022723"/>
    </source>
</evidence>
<feature type="domain" description="Zinc finger C2H2 LYAR-type" evidence="8">
    <location>
        <begin position="31"/>
        <end position="58"/>
    </location>
</feature>
<dbReference type="OrthoDB" id="21474at2759"/>
<keyword evidence="11" id="KW-1185">Reference proteome</keyword>
<proteinExistence type="predicted"/>
<comment type="subcellular location">
    <subcellularLocation>
        <location evidence="1">Nucleus</location>
    </subcellularLocation>
</comment>
<name>A0A8S9YC94_9TREM</name>
<dbReference type="InterPro" id="IPR039999">
    <property type="entry name" value="LYAR"/>
</dbReference>
<sequence length="232" mass="26642">MVVFLCPICNDSLRKSHVEAHFHRCRGCTAVSCMDCHKEFDKSSFKAHTSCITETEKYDKLHASVKKNGSAKQELWTSAVQNAIRSCNIQDNFIRKVLKDLESCNNLPYKKPKFENFLKSKYYRICPTKIAFIWNLLNDHYQRQLDETKEPLAEPKNKRFRADAVSSESLDLNGTVAGHQSPNFNPSFSIKKAIRQSIKECDGPIPFSEFRSKVTTFISILLHCLNQLNFAL</sequence>
<dbReference type="EMBL" id="JTDE01006582">
    <property type="protein sequence ID" value="KAF7242854.1"/>
    <property type="molecule type" value="Genomic_DNA"/>
</dbReference>
<accession>A0A8S9YC94</accession>
<dbReference type="EMBL" id="JTDE01015535">
    <property type="protein sequence ID" value="KAF7233919.1"/>
    <property type="molecule type" value="Genomic_DNA"/>
</dbReference>
<dbReference type="PANTHER" id="PTHR13100">
    <property type="entry name" value="CELL GROWTH-REGULATING NUCLEOLAR PROTEIN LYAR"/>
    <property type="match status" value="1"/>
</dbReference>
<evidence type="ECO:0000313" key="11">
    <source>
        <dbReference type="Proteomes" id="UP000822476"/>
    </source>
</evidence>
<dbReference type="InterPro" id="IPR036236">
    <property type="entry name" value="Znf_C2H2_sf"/>
</dbReference>
<keyword evidence="5" id="KW-0862">Zinc</keyword>
<organism evidence="9 11">
    <name type="scientific">Paragonimus skrjabini miyazakii</name>
    <dbReference type="NCBI Taxonomy" id="59628"/>
    <lineage>
        <taxon>Eukaryota</taxon>
        <taxon>Metazoa</taxon>
        <taxon>Spiralia</taxon>
        <taxon>Lophotrochozoa</taxon>
        <taxon>Platyhelminthes</taxon>
        <taxon>Trematoda</taxon>
        <taxon>Digenea</taxon>
        <taxon>Plagiorchiida</taxon>
        <taxon>Troglotremata</taxon>
        <taxon>Troglotrematidae</taxon>
        <taxon>Paragonimus</taxon>
    </lineage>
</organism>